<dbReference type="InterPro" id="IPR050662">
    <property type="entry name" value="Sec-metab_biosynth-thioest"/>
</dbReference>
<organism evidence="3">
    <name type="scientific">uncultured Rubrobacteraceae bacterium</name>
    <dbReference type="NCBI Taxonomy" id="349277"/>
    <lineage>
        <taxon>Bacteria</taxon>
        <taxon>Bacillati</taxon>
        <taxon>Actinomycetota</taxon>
        <taxon>Rubrobacteria</taxon>
        <taxon>Rubrobacterales</taxon>
        <taxon>Rubrobacteraceae</taxon>
        <taxon>environmental samples</taxon>
    </lineage>
</organism>
<dbReference type="PANTHER" id="PTHR23131">
    <property type="entry name" value="ENDORIBONUCLEASE LACTB2"/>
    <property type="match status" value="1"/>
</dbReference>
<evidence type="ECO:0000259" key="2">
    <source>
        <dbReference type="SMART" id="SM00849"/>
    </source>
</evidence>
<accession>A0A6J4Q427</accession>
<feature type="domain" description="Metallo-beta-lactamase" evidence="2">
    <location>
        <begin position="50"/>
        <end position="260"/>
    </location>
</feature>
<dbReference type="Gene3D" id="3.60.15.10">
    <property type="entry name" value="Ribonuclease Z/Hydroxyacylglutathione hydrolase-like"/>
    <property type="match status" value="1"/>
</dbReference>
<dbReference type="InterPro" id="IPR001279">
    <property type="entry name" value="Metallo-B-lactamas"/>
</dbReference>
<dbReference type="CDD" id="cd07725">
    <property type="entry name" value="TTHA1429-like_MBL-fold"/>
    <property type="match status" value="1"/>
</dbReference>
<dbReference type="SMART" id="SM00849">
    <property type="entry name" value="Lactamase_B"/>
    <property type="match status" value="1"/>
</dbReference>
<dbReference type="InterPro" id="IPR048933">
    <property type="entry name" value="B_lactamase-like_C"/>
</dbReference>
<dbReference type="Gene3D" id="1.10.10.10">
    <property type="entry name" value="Winged helix-like DNA-binding domain superfamily/Winged helix DNA-binding domain"/>
    <property type="match status" value="1"/>
</dbReference>
<evidence type="ECO:0000256" key="1">
    <source>
        <dbReference type="SAM" id="MobiDB-lite"/>
    </source>
</evidence>
<dbReference type="AlphaFoldDB" id="A0A6J4Q427"/>
<dbReference type="Pfam" id="PF00753">
    <property type="entry name" value="Lactamase_B"/>
    <property type="match status" value="1"/>
</dbReference>
<evidence type="ECO:0000313" key="3">
    <source>
        <dbReference type="EMBL" id="CAA9429698.1"/>
    </source>
</evidence>
<dbReference type="GO" id="GO:0016787">
    <property type="term" value="F:hydrolase activity"/>
    <property type="evidence" value="ECO:0007669"/>
    <property type="project" value="UniProtKB-KW"/>
</dbReference>
<feature type="region of interest" description="Disordered" evidence="1">
    <location>
        <begin position="1"/>
        <end position="21"/>
    </location>
</feature>
<reference evidence="3" key="1">
    <citation type="submission" date="2020-02" db="EMBL/GenBank/DDBJ databases">
        <authorList>
            <person name="Meier V. D."/>
        </authorList>
    </citation>
    <scope>NUCLEOTIDE SEQUENCE</scope>
    <source>
        <strain evidence="3">AVDCRST_MAG37</strain>
    </source>
</reference>
<dbReference type="SUPFAM" id="SSF56281">
    <property type="entry name" value="Metallo-hydrolase/oxidoreductase"/>
    <property type="match status" value="1"/>
</dbReference>
<dbReference type="PANTHER" id="PTHR23131:SF4">
    <property type="entry name" value="METALLO-BETA-LACTAMASE SUPERFAMILY POTEIN"/>
    <property type="match status" value="1"/>
</dbReference>
<dbReference type="InterPro" id="IPR036388">
    <property type="entry name" value="WH-like_DNA-bd_sf"/>
</dbReference>
<dbReference type="InterPro" id="IPR036866">
    <property type="entry name" value="RibonucZ/Hydroxyglut_hydro"/>
</dbReference>
<dbReference type="EMBL" id="CADCVD010000023">
    <property type="protein sequence ID" value="CAA9429698.1"/>
    <property type="molecule type" value="Genomic_DNA"/>
</dbReference>
<proteinExistence type="predicted"/>
<gene>
    <name evidence="3" type="ORF">AVDCRST_MAG37-500</name>
</gene>
<protein>
    <submittedName>
        <fullName evidence="3">MBL-fold metallo-hydrolase superfamily</fullName>
    </submittedName>
</protein>
<sequence>MTTSDGRPQPRTVSEGVPPSSLGTQPIGGILPIIEGVYQLKLPVPFPLKFIASYLLPGAGGWTVIDPGFDYPPAREAWEAGAAEVGLNLESDIAQIVVTHLHPDHIGLARWLEERSGAPVRMLSGEIENAQHVWDPSRGTEFFVEFLIQNGMDKETAEATAGTTRLGVRLPEQIEALHPGDVILLGDHETRVIHTPGHSDYHFILHDERRRVLFAGDQVLLHITPNIGLWTYTAPHPLERYLASLEGLKGLGVDVVLPGHGPLFHDLDGRIDELLAHHQERLSVMRSALDGGQATPYEVARLVFPEDLSDHQLRFALAETLAHLEHLVDEGRAERLEDGDVASYRAS</sequence>
<keyword evidence="3" id="KW-0378">Hydrolase</keyword>
<dbReference type="Pfam" id="PF21221">
    <property type="entry name" value="B_lactamase-like_C"/>
    <property type="match status" value="1"/>
</dbReference>
<name>A0A6J4Q427_9ACTN</name>